<dbReference type="Ensembl" id="ENSFTIT00000014449.1">
    <property type="protein sequence ID" value="ENSFTIP00000013855.1"/>
    <property type="gene ID" value="ENSFTIG00000009224.1"/>
</dbReference>
<keyword evidence="2" id="KW-1185">Reference proteome</keyword>
<name>A0A8C4UKA6_FALTI</name>
<accession>A0A8C4UKA6</accession>
<sequence length="130" mass="14889">MKAFQCEDLLFAWQNLPVVQHHIHTCDCINLKNKQLLFFFSTMMKNALIQAAGELMFSSLTTGWRHSLTHFIKHLSCCYCQLSVKFSSVEFGCPRGWSKAYSVLSIHGPWPTPPVYILSMMFYGMGYPLG</sequence>
<organism evidence="1 2">
    <name type="scientific">Falco tinnunculus</name>
    <name type="common">Common kestrel</name>
    <dbReference type="NCBI Taxonomy" id="100819"/>
    <lineage>
        <taxon>Eukaryota</taxon>
        <taxon>Metazoa</taxon>
        <taxon>Chordata</taxon>
        <taxon>Craniata</taxon>
        <taxon>Vertebrata</taxon>
        <taxon>Euteleostomi</taxon>
        <taxon>Archelosauria</taxon>
        <taxon>Archosauria</taxon>
        <taxon>Dinosauria</taxon>
        <taxon>Saurischia</taxon>
        <taxon>Theropoda</taxon>
        <taxon>Coelurosauria</taxon>
        <taxon>Aves</taxon>
        <taxon>Neognathae</taxon>
        <taxon>Neoaves</taxon>
        <taxon>Telluraves</taxon>
        <taxon>Australaves</taxon>
        <taxon>Falconiformes</taxon>
        <taxon>Falconidae</taxon>
        <taxon>Falco</taxon>
    </lineage>
</organism>
<evidence type="ECO:0000313" key="1">
    <source>
        <dbReference type="Ensembl" id="ENSFTIP00000013855.1"/>
    </source>
</evidence>
<evidence type="ECO:0000313" key="2">
    <source>
        <dbReference type="Proteomes" id="UP000694562"/>
    </source>
</evidence>
<reference evidence="1" key="2">
    <citation type="submission" date="2025-09" db="UniProtKB">
        <authorList>
            <consortium name="Ensembl"/>
        </authorList>
    </citation>
    <scope>IDENTIFICATION</scope>
</reference>
<dbReference type="Proteomes" id="UP000694562">
    <property type="component" value="Unplaced"/>
</dbReference>
<reference evidence="1" key="1">
    <citation type="submission" date="2025-08" db="UniProtKB">
        <authorList>
            <consortium name="Ensembl"/>
        </authorList>
    </citation>
    <scope>IDENTIFICATION</scope>
</reference>
<protein>
    <submittedName>
        <fullName evidence="1">Uncharacterized protein</fullName>
    </submittedName>
</protein>
<proteinExistence type="predicted"/>
<dbReference type="AlphaFoldDB" id="A0A8C4UKA6"/>